<dbReference type="PROSITE" id="PS51388">
    <property type="entry name" value="GED"/>
    <property type="match status" value="1"/>
</dbReference>
<dbReference type="Pfam" id="PF02212">
    <property type="entry name" value="GED"/>
    <property type="match status" value="1"/>
</dbReference>
<dbReference type="AlphaFoldDB" id="A0A9W6YLY5"/>
<dbReference type="Gene3D" id="1.20.120.1240">
    <property type="entry name" value="Dynamin, middle domain"/>
    <property type="match status" value="1"/>
</dbReference>
<dbReference type="EMBL" id="BSXT01010502">
    <property type="protein sequence ID" value="GMF80309.1"/>
    <property type="molecule type" value="Genomic_DNA"/>
</dbReference>
<dbReference type="InterPro" id="IPR020850">
    <property type="entry name" value="GED_dom"/>
</dbReference>
<protein>
    <submittedName>
        <fullName evidence="2">Unnamed protein product</fullName>
    </submittedName>
</protein>
<dbReference type="OrthoDB" id="97300at2759"/>
<comment type="caution">
    <text evidence="2">The sequence shown here is derived from an EMBL/GenBank/DDBJ whole genome shotgun (WGS) entry which is preliminary data.</text>
</comment>
<feature type="domain" description="GED" evidence="1">
    <location>
        <begin position="97"/>
        <end position="182"/>
    </location>
</feature>
<evidence type="ECO:0000313" key="3">
    <source>
        <dbReference type="Proteomes" id="UP001165121"/>
    </source>
</evidence>
<dbReference type="Proteomes" id="UP001165121">
    <property type="component" value="Unassembled WGS sequence"/>
</dbReference>
<evidence type="ECO:0000313" key="2">
    <source>
        <dbReference type="EMBL" id="GMF80309.1"/>
    </source>
</evidence>
<dbReference type="GO" id="GO:0003924">
    <property type="term" value="F:GTPase activity"/>
    <property type="evidence" value="ECO:0007669"/>
    <property type="project" value="InterPro"/>
</dbReference>
<keyword evidence="3" id="KW-1185">Reference proteome</keyword>
<reference evidence="2" key="1">
    <citation type="submission" date="2023-04" db="EMBL/GenBank/DDBJ databases">
        <title>Phytophthora fragariaefolia NBRC 109709.</title>
        <authorList>
            <person name="Ichikawa N."/>
            <person name="Sato H."/>
            <person name="Tonouchi N."/>
        </authorList>
    </citation>
    <scope>NUCLEOTIDE SEQUENCE</scope>
    <source>
        <strain evidence="2">NBRC 109709</strain>
    </source>
</reference>
<dbReference type="InterPro" id="IPR003130">
    <property type="entry name" value="GED"/>
</dbReference>
<sequence length="182" mass="21010">MGLTEPLELCNLSKAPPPKSLIKLLRLQLEKSIRFYALKVVHTQDQRLFTDLDQQRLSDLQRKVKTMVHADLTGRVLLDDVMNAVAAGVLQTKDREVIDIQTALHAYMDVAVPRFVDAIPMRLNDLILCKFFGEMTDKLHRLTDEKLTYLMQDSEQKMTERIRLKEELACLTNAKKEIELVF</sequence>
<gene>
    <name evidence="2" type="ORF">Pfra01_002862900</name>
</gene>
<evidence type="ECO:0000259" key="1">
    <source>
        <dbReference type="PROSITE" id="PS51388"/>
    </source>
</evidence>
<dbReference type="GO" id="GO:0005525">
    <property type="term" value="F:GTP binding"/>
    <property type="evidence" value="ECO:0007669"/>
    <property type="project" value="InterPro"/>
</dbReference>
<proteinExistence type="predicted"/>
<organism evidence="2 3">
    <name type="scientific">Phytophthora fragariaefolia</name>
    <dbReference type="NCBI Taxonomy" id="1490495"/>
    <lineage>
        <taxon>Eukaryota</taxon>
        <taxon>Sar</taxon>
        <taxon>Stramenopiles</taxon>
        <taxon>Oomycota</taxon>
        <taxon>Peronosporomycetes</taxon>
        <taxon>Peronosporales</taxon>
        <taxon>Peronosporaceae</taxon>
        <taxon>Phytophthora</taxon>
    </lineage>
</organism>
<accession>A0A9W6YLY5</accession>
<name>A0A9W6YLY5_9STRA</name>